<feature type="transmembrane region" description="Helical" evidence="1">
    <location>
        <begin position="352"/>
        <end position="369"/>
    </location>
</feature>
<dbReference type="EMBL" id="JAHLOQ010000002">
    <property type="protein sequence ID" value="MBU5335088.1"/>
    <property type="molecule type" value="Genomic_DNA"/>
</dbReference>
<accession>A0ABS6DUG7</accession>
<feature type="transmembrane region" description="Helical" evidence="1">
    <location>
        <begin position="449"/>
        <end position="467"/>
    </location>
</feature>
<feature type="transmembrane region" description="Helical" evidence="1">
    <location>
        <begin position="35"/>
        <end position="53"/>
    </location>
</feature>
<feature type="transmembrane region" description="Helical" evidence="1">
    <location>
        <begin position="309"/>
        <end position="331"/>
    </location>
</feature>
<comment type="caution">
    <text evidence="2">The sequence shown here is derived from an EMBL/GenBank/DDBJ whole genome shotgun (WGS) entry which is preliminary data.</text>
</comment>
<keyword evidence="1" id="KW-0472">Membrane</keyword>
<feature type="transmembrane region" description="Helical" evidence="1">
    <location>
        <begin position="479"/>
        <end position="504"/>
    </location>
</feature>
<dbReference type="PANTHER" id="PTHR30282">
    <property type="entry name" value="P-AMINOBENZOYL GLUTAMATE TRANSPORTER"/>
    <property type="match status" value="1"/>
</dbReference>
<dbReference type="Proteomes" id="UP001196301">
    <property type="component" value="Unassembled WGS sequence"/>
</dbReference>
<feature type="transmembrane region" description="Helical" evidence="1">
    <location>
        <begin position="418"/>
        <end position="437"/>
    </location>
</feature>
<evidence type="ECO:0000313" key="3">
    <source>
        <dbReference type="Proteomes" id="UP001196301"/>
    </source>
</evidence>
<sequence>MQQQEYVEKQIEKKSFSDKILSSIETVGNKLPDPVTMFVGLCAIILVVSYFVGTRGVTVVHPGTGETVTAVNLLSFEQLQNLLGSIVSNFQGFAPLGLVLVTMIGAGVCDKSGLMVTTIKASVAKIPKERVTLVVMTIGMLANIASDAGTILFPPLAALVYLGVGRHPLIGLFSGYAAVCLGFAANIMISVNDILAASFTVPAAQMLDASYDANATMNLIFMIASTFVLIGLSTWVTEKIIAPRFGKYEGNAQLDVDQNITKEESAGLKKAGIALLIYIAAIVALSVVGEKPFLADPETGALLSSNAPLMKGMVPLTALAFFIPGLVYGKAVGMIKTDKDVVKLMGEAMSDMGGYIILAFVASQFLQLFTNSNLGIIIAVKGGEFLENAGIGGPALLIGFIILSCFINLFIGSASAKWAILAPIFVPMFMMVGYNPALTQMAYRIGDCITNPLSPLFPYFPIILAFTRKYDEEAGMGTIIANMIPYSITFLIVWTLLLVLFMVFNIPLGPGILPSYSLH</sequence>
<gene>
    <name evidence="2" type="ORF">KQI20_01425</name>
</gene>
<feature type="transmembrane region" description="Helical" evidence="1">
    <location>
        <begin position="90"/>
        <end position="109"/>
    </location>
</feature>
<dbReference type="RefSeq" id="WP_216568250.1">
    <property type="nucleotide sequence ID" value="NZ_JAHLOQ010000002.1"/>
</dbReference>
<feature type="transmembrane region" description="Helical" evidence="1">
    <location>
        <begin position="219"/>
        <end position="237"/>
    </location>
</feature>
<keyword evidence="1" id="KW-1133">Transmembrane helix</keyword>
<organism evidence="2 3">
    <name type="scientific">Intestinibacter bartlettii</name>
    <dbReference type="NCBI Taxonomy" id="261299"/>
    <lineage>
        <taxon>Bacteria</taxon>
        <taxon>Bacillati</taxon>
        <taxon>Bacillota</taxon>
        <taxon>Clostridia</taxon>
        <taxon>Peptostreptococcales</taxon>
        <taxon>Peptostreptococcaceae</taxon>
        <taxon>Intestinibacter</taxon>
    </lineage>
</organism>
<evidence type="ECO:0000313" key="2">
    <source>
        <dbReference type="EMBL" id="MBU5335088.1"/>
    </source>
</evidence>
<keyword evidence="3" id="KW-1185">Reference proteome</keyword>
<dbReference type="PANTHER" id="PTHR30282:SF0">
    <property type="entry name" value="P-AMINOBENZOYL-GLUTAMATE TRANSPORT PROTEIN"/>
    <property type="match status" value="1"/>
</dbReference>
<feature type="transmembrane region" description="Helical" evidence="1">
    <location>
        <begin position="176"/>
        <end position="199"/>
    </location>
</feature>
<reference evidence="2 3" key="1">
    <citation type="submission" date="2021-06" db="EMBL/GenBank/DDBJ databases">
        <authorList>
            <person name="Sun Q."/>
            <person name="Li D."/>
        </authorList>
    </citation>
    <scope>NUCLEOTIDE SEQUENCE [LARGE SCALE GENOMIC DNA]</scope>
    <source>
        <strain evidence="2 3">N19</strain>
    </source>
</reference>
<dbReference type="Pfam" id="PF03806">
    <property type="entry name" value="ABG_transport"/>
    <property type="match status" value="1"/>
</dbReference>
<feature type="transmembrane region" description="Helical" evidence="1">
    <location>
        <begin position="389"/>
        <end position="411"/>
    </location>
</feature>
<feature type="transmembrane region" description="Helical" evidence="1">
    <location>
        <begin position="271"/>
        <end position="289"/>
    </location>
</feature>
<evidence type="ECO:0000256" key="1">
    <source>
        <dbReference type="SAM" id="Phobius"/>
    </source>
</evidence>
<keyword evidence="1" id="KW-0812">Transmembrane</keyword>
<proteinExistence type="predicted"/>
<dbReference type="InterPro" id="IPR004697">
    <property type="entry name" value="AbgT"/>
</dbReference>
<name>A0ABS6DUG7_9FIRM</name>
<protein>
    <submittedName>
        <fullName evidence="2">AbgT family transporter</fullName>
    </submittedName>
</protein>